<dbReference type="GO" id="GO:0004615">
    <property type="term" value="F:phosphomannomutase activity"/>
    <property type="evidence" value="ECO:0007669"/>
    <property type="project" value="TreeGrafter"/>
</dbReference>
<feature type="domain" description="Alpha-D-phosphohexomutase alpha/beta/alpha" evidence="11">
    <location>
        <begin position="316"/>
        <end position="405"/>
    </location>
</feature>
<evidence type="ECO:0000256" key="4">
    <source>
        <dbReference type="ARBA" id="ARBA00022723"/>
    </source>
</evidence>
<dbReference type="PROSITE" id="PS00710">
    <property type="entry name" value="PGM_PMM"/>
    <property type="match status" value="1"/>
</dbReference>
<dbReference type="Gene3D" id="3.30.310.50">
    <property type="entry name" value="Alpha-D-phosphohexomutase, C-terminal domain"/>
    <property type="match status" value="1"/>
</dbReference>
<dbReference type="Gene3D" id="3.40.120.10">
    <property type="entry name" value="Alpha-D-Glucose-1,6-Bisphosphate, subunit A, domain 3"/>
    <property type="match status" value="3"/>
</dbReference>
<keyword evidence="6" id="KW-0413">Isomerase</keyword>
<evidence type="ECO:0008006" key="14">
    <source>
        <dbReference type="Google" id="ProtNLM"/>
    </source>
</evidence>
<dbReference type="Pfam" id="PF02880">
    <property type="entry name" value="PGM_PMM_III"/>
    <property type="match status" value="1"/>
</dbReference>
<dbReference type="AlphaFoldDB" id="A0A2M7SE34"/>
<evidence type="ECO:0000256" key="6">
    <source>
        <dbReference type="ARBA" id="ARBA00023235"/>
    </source>
</evidence>
<dbReference type="GO" id="GO:0005975">
    <property type="term" value="P:carbohydrate metabolic process"/>
    <property type="evidence" value="ECO:0007669"/>
    <property type="project" value="InterPro"/>
</dbReference>
<evidence type="ECO:0000256" key="1">
    <source>
        <dbReference type="ARBA" id="ARBA00001946"/>
    </source>
</evidence>
<reference evidence="13" key="1">
    <citation type="submission" date="2017-09" db="EMBL/GenBank/DDBJ databases">
        <title>Depth-based differentiation of microbial function through sediment-hosted aquifers and enrichment of novel symbionts in the deep terrestrial subsurface.</title>
        <authorList>
            <person name="Probst A.J."/>
            <person name="Ladd B."/>
            <person name="Jarett J.K."/>
            <person name="Geller-Mcgrath D.E."/>
            <person name="Sieber C.M.K."/>
            <person name="Emerson J.B."/>
            <person name="Anantharaman K."/>
            <person name="Thomas B.C."/>
            <person name="Malmstrom R."/>
            <person name="Stieglmeier M."/>
            <person name="Klingl A."/>
            <person name="Woyke T."/>
            <person name="Ryan C.M."/>
            <person name="Banfield J.F."/>
        </authorList>
    </citation>
    <scope>NUCLEOTIDE SEQUENCE [LARGE SCALE GENOMIC DNA]</scope>
</reference>
<dbReference type="InterPro" id="IPR016066">
    <property type="entry name" value="A-D-PHexomutase_CS"/>
</dbReference>
<evidence type="ECO:0000259" key="9">
    <source>
        <dbReference type="Pfam" id="PF02878"/>
    </source>
</evidence>
<dbReference type="SUPFAM" id="SSF55957">
    <property type="entry name" value="Phosphoglucomutase, C-terminal domain"/>
    <property type="match status" value="1"/>
</dbReference>
<evidence type="ECO:0000256" key="5">
    <source>
        <dbReference type="ARBA" id="ARBA00022842"/>
    </source>
</evidence>
<evidence type="ECO:0000259" key="10">
    <source>
        <dbReference type="Pfam" id="PF02879"/>
    </source>
</evidence>
<accession>A0A2M7SE34</accession>
<dbReference type="InterPro" id="IPR005843">
    <property type="entry name" value="A-D-PHexomutase_C"/>
</dbReference>
<dbReference type="Pfam" id="PF02878">
    <property type="entry name" value="PGM_PMM_I"/>
    <property type="match status" value="1"/>
</dbReference>
<evidence type="ECO:0000313" key="12">
    <source>
        <dbReference type="EMBL" id="PIZ17786.1"/>
    </source>
</evidence>
<keyword evidence="4 7" id="KW-0479">Metal-binding</keyword>
<sequence>MMERLICSVSGIRGKVGKTLTFSEVCRITRIFYDVYLKKIPDAAAARKRKMDIVLSRDDKASGEGLVPGVVLAAKEISVAEGRKINVIYLGLASTPATEWAVKHYRTAGGINITASHNPVGWNGIKLFGNDGILLREKEMREIGRRLASSSGPRAPAKNVPPHSPPAKKYLEQFCVHVRAGVSRALDRVTGAKGAGSRILEKIRKRNFRIVVDACSGKSAEIPVRFLLELGVKRSRITVINKGKIERSRRSLEPAPQNLENLRKAVIEKKADIGFAFDPDQDRLVIMPLKTEELTPLLCGRFLMELQAGNPSKPLKQIPVNLSSTSAWEETAERYGINIIRTKIGEVNVIEAMLEHGSMFGAEGNGGVILSDVNYGRNSATGMALILSYLAWSGKTLAELEKEIPEYMLIKDKIPALATKESMGSAIRMLDLKGAKIDTRDGCKVIFGDRSWVQLRPSNTEPITRIFAEAKIEENEETTRKKLTAMLKVIAYSLERRKNA</sequence>
<dbReference type="GO" id="GO:0000287">
    <property type="term" value="F:magnesium ion binding"/>
    <property type="evidence" value="ECO:0007669"/>
    <property type="project" value="InterPro"/>
</dbReference>
<gene>
    <name evidence="12" type="ORF">COY52_02985</name>
</gene>
<dbReference type="InterPro" id="IPR005845">
    <property type="entry name" value="A-D-PHexomutase_a/b/a-II"/>
</dbReference>
<dbReference type="InterPro" id="IPR005844">
    <property type="entry name" value="A-D-PHexomutase_a/b/a-I"/>
</dbReference>
<dbReference type="PANTHER" id="PTHR42946">
    <property type="entry name" value="PHOSPHOHEXOSE MUTASE"/>
    <property type="match status" value="1"/>
</dbReference>
<dbReference type="Pfam" id="PF00408">
    <property type="entry name" value="PGM_PMM_IV"/>
    <property type="match status" value="1"/>
</dbReference>
<dbReference type="InterPro" id="IPR016055">
    <property type="entry name" value="A-D-PHexomutase_a/b/a-I/II/III"/>
</dbReference>
<proteinExistence type="inferred from homology"/>
<feature type="domain" description="Alpha-D-phosphohexomutase C-terminal" evidence="8">
    <location>
        <begin position="433"/>
        <end position="476"/>
    </location>
</feature>
<protein>
    <recommendedName>
        <fullName evidence="14">Phosphoglucosamine mutase</fullName>
    </recommendedName>
</protein>
<comment type="caution">
    <text evidence="12">The sequence shown here is derived from an EMBL/GenBank/DDBJ whole genome shotgun (WGS) entry which is preliminary data.</text>
</comment>
<evidence type="ECO:0000256" key="3">
    <source>
        <dbReference type="ARBA" id="ARBA00022553"/>
    </source>
</evidence>
<keyword evidence="3" id="KW-0597">Phosphoprotein</keyword>
<name>A0A2M7SE34_9BACT</name>
<organism evidence="12 13">
    <name type="scientific">Candidatus Desantisbacteria bacterium CG_4_10_14_0_8_um_filter_48_22</name>
    <dbReference type="NCBI Taxonomy" id="1974543"/>
    <lineage>
        <taxon>Bacteria</taxon>
        <taxon>Candidatus Desantisiibacteriota</taxon>
    </lineage>
</organism>
<dbReference type="PANTHER" id="PTHR42946:SF1">
    <property type="entry name" value="PHOSPHOGLUCOMUTASE (ALPHA-D-GLUCOSE-1,6-BISPHOSPHATE-DEPENDENT)"/>
    <property type="match status" value="1"/>
</dbReference>
<evidence type="ECO:0000313" key="13">
    <source>
        <dbReference type="Proteomes" id="UP000229307"/>
    </source>
</evidence>
<dbReference type="Pfam" id="PF02879">
    <property type="entry name" value="PGM_PMM_II"/>
    <property type="match status" value="1"/>
</dbReference>
<keyword evidence="5 7" id="KW-0460">Magnesium</keyword>
<dbReference type="PRINTS" id="PR00509">
    <property type="entry name" value="PGMPMM"/>
</dbReference>
<feature type="domain" description="Alpha-D-phosphohexomutase alpha/beta/alpha" evidence="9">
    <location>
        <begin position="9"/>
        <end position="149"/>
    </location>
</feature>
<dbReference type="Proteomes" id="UP000229307">
    <property type="component" value="Unassembled WGS sequence"/>
</dbReference>
<evidence type="ECO:0000259" key="8">
    <source>
        <dbReference type="Pfam" id="PF00408"/>
    </source>
</evidence>
<evidence type="ECO:0000259" key="11">
    <source>
        <dbReference type="Pfam" id="PF02880"/>
    </source>
</evidence>
<dbReference type="SUPFAM" id="SSF53738">
    <property type="entry name" value="Phosphoglucomutase, first 3 domains"/>
    <property type="match status" value="3"/>
</dbReference>
<dbReference type="InterPro" id="IPR005846">
    <property type="entry name" value="A-D-PHexomutase_a/b/a-III"/>
</dbReference>
<comment type="similarity">
    <text evidence="2 7">Belongs to the phosphohexose mutase family.</text>
</comment>
<feature type="domain" description="Alpha-D-phosphohexomutase alpha/beta/alpha" evidence="10">
    <location>
        <begin position="201"/>
        <end position="287"/>
    </location>
</feature>
<dbReference type="EMBL" id="PFMR01000086">
    <property type="protein sequence ID" value="PIZ17786.1"/>
    <property type="molecule type" value="Genomic_DNA"/>
</dbReference>
<comment type="cofactor">
    <cofactor evidence="1">
        <name>Mg(2+)</name>
        <dbReference type="ChEBI" id="CHEBI:18420"/>
    </cofactor>
</comment>
<evidence type="ECO:0000256" key="7">
    <source>
        <dbReference type="RuleBase" id="RU004326"/>
    </source>
</evidence>
<dbReference type="InterPro" id="IPR036900">
    <property type="entry name" value="A-D-PHexomutase_C_sf"/>
</dbReference>
<dbReference type="InterPro" id="IPR005841">
    <property type="entry name" value="Alpha-D-phosphohexomutase_SF"/>
</dbReference>
<evidence type="ECO:0000256" key="2">
    <source>
        <dbReference type="ARBA" id="ARBA00010231"/>
    </source>
</evidence>
<dbReference type="InterPro" id="IPR050060">
    <property type="entry name" value="Phosphoglucosamine_mutase"/>
</dbReference>